<protein>
    <submittedName>
        <fullName evidence="2">Nuclear transport factor 2 family protein</fullName>
    </submittedName>
</protein>
<dbReference type="SUPFAM" id="SSF54427">
    <property type="entry name" value="NTF2-like"/>
    <property type="match status" value="1"/>
</dbReference>
<reference evidence="2" key="1">
    <citation type="submission" date="2022-06" db="EMBL/GenBank/DDBJ databases">
        <title>Sneathiella actinostolidae sp. nov., isolated from a sea anemonein the Western Pacific Ocean.</title>
        <authorList>
            <person name="Wei M.J."/>
        </authorList>
    </citation>
    <scope>NUCLEOTIDE SEQUENCE</scope>
    <source>
        <strain evidence="2">PHK-P5</strain>
    </source>
</reference>
<accession>A0ABY4W7Q3</accession>
<dbReference type="Gene3D" id="3.10.450.50">
    <property type="match status" value="1"/>
</dbReference>
<evidence type="ECO:0000313" key="3">
    <source>
        <dbReference type="Proteomes" id="UP001056291"/>
    </source>
</evidence>
<sequence length="123" mass="13805">MPDEPSMTPRQIVDEWVKRFNEGNAASIAELYAEEAVNHQVTQAPVTGRAAIQAMFAREFAASDMVCIPETIHEAGDVAILEWRDPVGLRGCGFFTVKNELIVFQRGYWDKLSFLKLHNLPLA</sequence>
<dbReference type="InterPro" id="IPR032710">
    <property type="entry name" value="NTF2-like_dom_sf"/>
</dbReference>
<organism evidence="2 3">
    <name type="scientific">Sneathiella marina</name>
    <dbReference type="NCBI Taxonomy" id="2950108"/>
    <lineage>
        <taxon>Bacteria</taxon>
        <taxon>Pseudomonadati</taxon>
        <taxon>Pseudomonadota</taxon>
        <taxon>Alphaproteobacteria</taxon>
        <taxon>Sneathiellales</taxon>
        <taxon>Sneathiellaceae</taxon>
        <taxon>Sneathiella</taxon>
    </lineage>
</organism>
<proteinExistence type="predicted"/>
<dbReference type="InterPro" id="IPR037401">
    <property type="entry name" value="SnoaL-like"/>
</dbReference>
<dbReference type="EMBL" id="CP098747">
    <property type="protein sequence ID" value="USG63210.1"/>
    <property type="molecule type" value="Genomic_DNA"/>
</dbReference>
<feature type="domain" description="SnoaL-like" evidence="1">
    <location>
        <begin position="13"/>
        <end position="103"/>
    </location>
</feature>
<evidence type="ECO:0000313" key="2">
    <source>
        <dbReference type="EMBL" id="USG63210.1"/>
    </source>
</evidence>
<dbReference type="Pfam" id="PF12680">
    <property type="entry name" value="SnoaL_2"/>
    <property type="match status" value="1"/>
</dbReference>
<keyword evidence="3" id="KW-1185">Reference proteome</keyword>
<evidence type="ECO:0000259" key="1">
    <source>
        <dbReference type="Pfam" id="PF12680"/>
    </source>
</evidence>
<gene>
    <name evidence="2" type="ORF">NBZ79_09505</name>
</gene>
<dbReference type="Proteomes" id="UP001056291">
    <property type="component" value="Chromosome"/>
</dbReference>
<name>A0ABY4W7Q3_9PROT</name>